<dbReference type="InterPro" id="IPR004358">
    <property type="entry name" value="Sig_transdc_His_kin-like_C"/>
</dbReference>
<keyword evidence="7" id="KW-0067">ATP-binding</keyword>
<dbReference type="PATRIC" id="fig|1150625.3.peg.489"/>
<sequence length="377" mass="43985">MMMVSSQLQDYLVQNAETFIQNWRNRVMISEDDPYKEEVLHNACQMYVLVNQALLHPLNEEEIKHLAFKLASERIEANVNISEFVFNVNIGRSEILHWVSKSGIKWEELQKVIQIINDLFDRFSYWAVRRYTEIKENFLREKQLFINQTHKERLTILGQMSSSFVHEFRNPLTSVIGFTTLLQQEYPDHPYLTIIQHELNQLNYRVTQFLLTSKKEVLNSKVEEISVDQLFKELIDFIFPSLLANDVEIIQSINSEMSIKTRIDEIRQIVINLLMNSIDALQEIDGKRQIEVKAKSLGEFIEITISNNGPMIDEDTIQAIFEPFYTTKELGTGIGLYICKKIVEKQGGTIQCLSERDVTSFILTIPKDTDNHDKEIM</sequence>
<dbReference type="SUPFAM" id="SSF47384">
    <property type="entry name" value="Homodimeric domain of signal transducing histidine kinase"/>
    <property type="match status" value="1"/>
</dbReference>
<dbReference type="InterPro" id="IPR036890">
    <property type="entry name" value="HATPase_C_sf"/>
</dbReference>
<keyword evidence="11" id="KW-1185">Reference proteome</keyword>
<evidence type="ECO:0000256" key="6">
    <source>
        <dbReference type="ARBA" id="ARBA00022777"/>
    </source>
</evidence>
<evidence type="ECO:0000313" key="11">
    <source>
        <dbReference type="Proteomes" id="UP000074108"/>
    </source>
</evidence>
<dbReference type="InterPro" id="IPR005467">
    <property type="entry name" value="His_kinase_dom"/>
</dbReference>
<organism evidence="10 11">
    <name type="scientific">Bacillus coahuilensis p1.1.43</name>
    <dbReference type="NCBI Taxonomy" id="1150625"/>
    <lineage>
        <taxon>Bacteria</taxon>
        <taxon>Bacillati</taxon>
        <taxon>Bacillota</taxon>
        <taxon>Bacilli</taxon>
        <taxon>Bacillales</taxon>
        <taxon>Bacillaceae</taxon>
        <taxon>Bacillus</taxon>
    </lineage>
</organism>
<dbReference type="EC" id="2.7.13.3" evidence="2"/>
<keyword evidence="5" id="KW-0547">Nucleotide-binding</keyword>
<dbReference type="PRINTS" id="PR00344">
    <property type="entry name" value="BCTRLSENSOR"/>
</dbReference>
<dbReference type="Pfam" id="PF09385">
    <property type="entry name" value="HisK_N"/>
    <property type="match status" value="1"/>
</dbReference>
<feature type="domain" description="Histidine kinase" evidence="9">
    <location>
        <begin position="163"/>
        <end position="369"/>
    </location>
</feature>
<proteinExistence type="predicted"/>
<comment type="catalytic activity">
    <reaction evidence="1">
        <text>ATP + protein L-histidine = ADP + protein N-phospho-L-histidine.</text>
        <dbReference type="EC" id="2.7.13.3"/>
    </reaction>
</comment>
<dbReference type="CDD" id="cd00082">
    <property type="entry name" value="HisKA"/>
    <property type="match status" value="1"/>
</dbReference>
<dbReference type="Pfam" id="PF02518">
    <property type="entry name" value="HATPase_c"/>
    <property type="match status" value="1"/>
</dbReference>
<evidence type="ECO:0000256" key="1">
    <source>
        <dbReference type="ARBA" id="ARBA00000085"/>
    </source>
</evidence>
<accession>A0A147KBK7</accession>
<evidence type="ECO:0000256" key="5">
    <source>
        <dbReference type="ARBA" id="ARBA00022741"/>
    </source>
</evidence>
<dbReference type="Gene3D" id="3.30.565.10">
    <property type="entry name" value="Histidine kinase-like ATPase, C-terminal domain"/>
    <property type="match status" value="1"/>
</dbReference>
<evidence type="ECO:0000313" key="10">
    <source>
        <dbReference type="EMBL" id="KUP08740.1"/>
    </source>
</evidence>
<name>A0A147KBK7_9BACI</name>
<dbReference type="SUPFAM" id="SSF55874">
    <property type="entry name" value="ATPase domain of HSP90 chaperone/DNA topoisomerase II/histidine kinase"/>
    <property type="match status" value="1"/>
</dbReference>
<evidence type="ECO:0000256" key="8">
    <source>
        <dbReference type="ARBA" id="ARBA00023012"/>
    </source>
</evidence>
<dbReference type="EMBL" id="LDYG01000009">
    <property type="protein sequence ID" value="KUP08740.1"/>
    <property type="molecule type" value="Genomic_DNA"/>
</dbReference>
<comment type="caution">
    <text evidence="10">The sequence shown here is derived from an EMBL/GenBank/DDBJ whole genome shotgun (WGS) entry which is preliminary data.</text>
</comment>
<evidence type="ECO:0000256" key="4">
    <source>
        <dbReference type="ARBA" id="ARBA00022679"/>
    </source>
</evidence>
<dbReference type="CDD" id="cd00075">
    <property type="entry name" value="HATPase"/>
    <property type="match status" value="1"/>
</dbReference>
<dbReference type="InterPro" id="IPR018984">
    <property type="entry name" value="Histidine_kinase_N"/>
</dbReference>
<dbReference type="Gene3D" id="1.10.287.130">
    <property type="match status" value="1"/>
</dbReference>
<protein>
    <recommendedName>
        <fullName evidence="2">histidine kinase</fullName>
        <ecNumber evidence="2">2.7.13.3</ecNumber>
    </recommendedName>
</protein>
<dbReference type="InterPro" id="IPR036097">
    <property type="entry name" value="HisK_dim/P_sf"/>
</dbReference>
<dbReference type="InterPro" id="IPR003594">
    <property type="entry name" value="HATPase_dom"/>
</dbReference>
<keyword evidence="8" id="KW-0902">Two-component regulatory system</keyword>
<gene>
    <name evidence="10" type="ORF">Q75_02295</name>
</gene>
<dbReference type="AlphaFoldDB" id="A0A147KBK7"/>
<dbReference type="PROSITE" id="PS50109">
    <property type="entry name" value="HIS_KIN"/>
    <property type="match status" value="1"/>
</dbReference>
<evidence type="ECO:0000256" key="3">
    <source>
        <dbReference type="ARBA" id="ARBA00022553"/>
    </source>
</evidence>
<evidence type="ECO:0000256" key="7">
    <source>
        <dbReference type="ARBA" id="ARBA00022840"/>
    </source>
</evidence>
<dbReference type="Pfam" id="PF00512">
    <property type="entry name" value="HisKA"/>
    <property type="match status" value="1"/>
</dbReference>
<dbReference type="GO" id="GO:0000155">
    <property type="term" value="F:phosphorelay sensor kinase activity"/>
    <property type="evidence" value="ECO:0007669"/>
    <property type="project" value="InterPro"/>
</dbReference>
<keyword evidence="6 10" id="KW-0418">Kinase</keyword>
<dbReference type="Gene3D" id="1.10.490.70">
    <property type="entry name" value="Histidine kinase N-terminal domain"/>
    <property type="match status" value="1"/>
</dbReference>
<evidence type="ECO:0000256" key="2">
    <source>
        <dbReference type="ARBA" id="ARBA00012438"/>
    </source>
</evidence>
<keyword evidence="3" id="KW-0597">Phosphoprotein</keyword>
<reference evidence="10 11" key="1">
    <citation type="journal article" date="2016" name="Front. Microbiol.">
        <title>Microevolution Analysis of Bacillus coahuilensis Unveils Differences in Phosphorus Acquisition Strategies and Their Regulation.</title>
        <authorList>
            <person name="Gomez-Lunar Z."/>
            <person name="Hernandez-Gonzalez I."/>
            <person name="Rodriguez-Torres M.D."/>
            <person name="Souza V."/>
            <person name="Olmedo-Alvarez G."/>
        </authorList>
    </citation>
    <scope>NUCLEOTIDE SEQUENCE [LARGE SCALE GENOMIC DNA]</scope>
    <source>
        <strain evidence="11">p1.1.43</strain>
    </source>
</reference>
<dbReference type="PANTHER" id="PTHR43065">
    <property type="entry name" value="SENSOR HISTIDINE KINASE"/>
    <property type="match status" value="1"/>
</dbReference>
<dbReference type="PANTHER" id="PTHR43065:SF10">
    <property type="entry name" value="PEROXIDE STRESS-ACTIVATED HISTIDINE KINASE MAK3"/>
    <property type="match status" value="1"/>
</dbReference>
<dbReference type="SMART" id="SM00387">
    <property type="entry name" value="HATPase_c"/>
    <property type="match status" value="1"/>
</dbReference>
<keyword evidence="4" id="KW-0808">Transferase</keyword>
<dbReference type="GO" id="GO:0005524">
    <property type="term" value="F:ATP binding"/>
    <property type="evidence" value="ECO:0007669"/>
    <property type="project" value="UniProtKB-KW"/>
</dbReference>
<dbReference type="Proteomes" id="UP000074108">
    <property type="component" value="Unassembled WGS sequence"/>
</dbReference>
<dbReference type="InterPro" id="IPR003661">
    <property type="entry name" value="HisK_dim/P_dom"/>
</dbReference>
<evidence type="ECO:0000259" key="9">
    <source>
        <dbReference type="PROSITE" id="PS50109"/>
    </source>
</evidence>
<dbReference type="SMART" id="SM00388">
    <property type="entry name" value="HisKA"/>
    <property type="match status" value="1"/>
</dbReference>
<dbReference type="STRING" id="1150625.Q75_02295"/>